<feature type="compositionally biased region" description="Polar residues" evidence="1">
    <location>
        <begin position="141"/>
        <end position="150"/>
    </location>
</feature>
<reference evidence="2" key="2">
    <citation type="submission" date="2020-06" db="EMBL/GenBank/DDBJ databases">
        <title>Helianthus annuus Genome sequencing and assembly Release 2.</title>
        <authorList>
            <person name="Gouzy J."/>
            <person name="Langlade N."/>
            <person name="Munos S."/>
        </authorList>
    </citation>
    <scope>NUCLEOTIDE SEQUENCE</scope>
    <source>
        <tissue evidence="2">Leaves</tissue>
    </source>
</reference>
<feature type="compositionally biased region" description="Low complexity" evidence="1">
    <location>
        <begin position="161"/>
        <end position="171"/>
    </location>
</feature>
<evidence type="ECO:0000313" key="3">
    <source>
        <dbReference type="Proteomes" id="UP000215914"/>
    </source>
</evidence>
<feature type="compositionally biased region" description="Basic and acidic residues" evidence="1">
    <location>
        <begin position="19"/>
        <end position="31"/>
    </location>
</feature>
<dbReference type="Gramene" id="mRNA:HanXRQr2_Chr15g0717101">
    <property type="protein sequence ID" value="CDS:HanXRQr2_Chr15g0717101.1"/>
    <property type="gene ID" value="HanXRQr2_Chr15g0717101"/>
</dbReference>
<gene>
    <name evidence="2" type="ORF">HanXRQr2_Chr15g0717101</name>
</gene>
<reference evidence="2" key="1">
    <citation type="journal article" date="2017" name="Nature">
        <title>The sunflower genome provides insights into oil metabolism, flowering and Asterid evolution.</title>
        <authorList>
            <person name="Badouin H."/>
            <person name="Gouzy J."/>
            <person name="Grassa C.J."/>
            <person name="Murat F."/>
            <person name="Staton S.E."/>
            <person name="Cottret L."/>
            <person name="Lelandais-Briere C."/>
            <person name="Owens G.L."/>
            <person name="Carrere S."/>
            <person name="Mayjonade B."/>
            <person name="Legrand L."/>
            <person name="Gill N."/>
            <person name="Kane N.C."/>
            <person name="Bowers J.E."/>
            <person name="Hubner S."/>
            <person name="Bellec A."/>
            <person name="Berard A."/>
            <person name="Berges H."/>
            <person name="Blanchet N."/>
            <person name="Boniface M.C."/>
            <person name="Brunel D."/>
            <person name="Catrice O."/>
            <person name="Chaidir N."/>
            <person name="Claudel C."/>
            <person name="Donnadieu C."/>
            <person name="Faraut T."/>
            <person name="Fievet G."/>
            <person name="Helmstetter N."/>
            <person name="King M."/>
            <person name="Knapp S.J."/>
            <person name="Lai Z."/>
            <person name="Le Paslier M.C."/>
            <person name="Lippi Y."/>
            <person name="Lorenzon L."/>
            <person name="Mandel J.R."/>
            <person name="Marage G."/>
            <person name="Marchand G."/>
            <person name="Marquand E."/>
            <person name="Bret-Mestries E."/>
            <person name="Morien E."/>
            <person name="Nambeesan S."/>
            <person name="Nguyen T."/>
            <person name="Pegot-Espagnet P."/>
            <person name="Pouilly N."/>
            <person name="Raftis F."/>
            <person name="Sallet E."/>
            <person name="Schiex T."/>
            <person name="Thomas J."/>
            <person name="Vandecasteele C."/>
            <person name="Vares D."/>
            <person name="Vear F."/>
            <person name="Vautrin S."/>
            <person name="Crespi M."/>
            <person name="Mangin B."/>
            <person name="Burke J.M."/>
            <person name="Salse J."/>
            <person name="Munos S."/>
            <person name="Vincourt P."/>
            <person name="Rieseberg L.H."/>
            <person name="Langlade N.B."/>
        </authorList>
    </citation>
    <scope>NUCLEOTIDE SEQUENCE</scope>
    <source>
        <tissue evidence="2">Leaves</tissue>
    </source>
</reference>
<sequence>MDSSGTGESDTTGPMPIVSDDRVSSEHEVHTSDVTSTDEDDFQPFALPDAVDEPADGPFAGDLPLVEIPAPIPLADYLALDILLDADADDDVDLFDDEPLEDDIEGEALIAEGGLLLLADAPAEESPAHSPVPDSFESVASAPSHTQGAQHFSHGSDPDRASSAASAPSYAFDHDADEDSDPVFPPGFDPD</sequence>
<comment type="caution">
    <text evidence="2">The sequence shown here is derived from an EMBL/GenBank/DDBJ whole genome shotgun (WGS) entry which is preliminary data.</text>
</comment>
<protein>
    <submittedName>
        <fullName evidence="2">Uncharacterized protein</fullName>
    </submittedName>
</protein>
<feature type="region of interest" description="Disordered" evidence="1">
    <location>
        <begin position="1"/>
        <end position="58"/>
    </location>
</feature>
<name>A0A9K3H6E8_HELAN</name>
<evidence type="ECO:0000256" key="1">
    <source>
        <dbReference type="SAM" id="MobiDB-lite"/>
    </source>
</evidence>
<evidence type="ECO:0000313" key="2">
    <source>
        <dbReference type="EMBL" id="KAF5766584.1"/>
    </source>
</evidence>
<keyword evidence="3" id="KW-1185">Reference proteome</keyword>
<accession>A0A9K3H6E8</accession>
<feature type="compositionally biased region" description="Polar residues" evidence="1">
    <location>
        <begin position="1"/>
        <end position="12"/>
    </location>
</feature>
<feature type="region of interest" description="Disordered" evidence="1">
    <location>
        <begin position="120"/>
        <end position="191"/>
    </location>
</feature>
<dbReference type="Proteomes" id="UP000215914">
    <property type="component" value="Unassembled WGS sequence"/>
</dbReference>
<organism evidence="2 3">
    <name type="scientific">Helianthus annuus</name>
    <name type="common">Common sunflower</name>
    <dbReference type="NCBI Taxonomy" id="4232"/>
    <lineage>
        <taxon>Eukaryota</taxon>
        <taxon>Viridiplantae</taxon>
        <taxon>Streptophyta</taxon>
        <taxon>Embryophyta</taxon>
        <taxon>Tracheophyta</taxon>
        <taxon>Spermatophyta</taxon>
        <taxon>Magnoliopsida</taxon>
        <taxon>eudicotyledons</taxon>
        <taxon>Gunneridae</taxon>
        <taxon>Pentapetalae</taxon>
        <taxon>asterids</taxon>
        <taxon>campanulids</taxon>
        <taxon>Asterales</taxon>
        <taxon>Asteraceae</taxon>
        <taxon>Asteroideae</taxon>
        <taxon>Heliantheae alliance</taxon>
        <taxon>Heliantheae</taxon>
        <taxon>Helianthus</taxon>
    </lineage>
</organism>
<dbReference type="AlphaFoldDB" id="A0A9K3H6E8"/>
<dbReference type="EMBL" id="MNCJ02000330">
    <property type="protein sequence ID" value="KAF5766584.1"/>
    <property type="molecule type" value="Genomic_DNA"/>
</dbReference>
<proteinExistence type="predicted"/>